<feature type="region of interest" description="Disordered" evidence="3">
    <location>
        <begin position="221"/>
        <end position="250"/>
    </location>
</feature>
<proteinExistence type="predicted"/>
<protein>
    <recommendedName>
        <fullName evidence="1">protein-tyrosine-phosphatase</fullName>
        <ecNumber evidence="1">3.1.3.48</ecNumber>
    </recommendedName>
</protein>
<dbReference type="SMART" id="SM00060">
    <property type="entry name" value="FN3"/>
    <property type="match status" value="5"/>
</dbReference>
<dbReference type="InterPro" id="IPR041201">
    <property type="entry name" value="PTPRJ_TM"/>
</dbReference>
<feature type="region of interest" description="Disordered" evidence="3">
    <location>
        <begin position="186"/>
        <end position="208"/>
    </location>
</feature>
<dbReference type="EC" id="3.1.3.48" evidence="1"/>
<dbReference type="OrthoDB" id="8609993at2759"/>
<evidence type="ECO:0000313" key="5">
    <source>
        <dbReference type="EMBL" id="CDL94611.1"/>
    </source>
</evidence>
<reference evidence="5" key="2">
    <citation type="submission" date="2013-05" db="EMBL/GenBank/DDBJ databases">
        <title>The genome and transcriptome of Haemonchus contortus: a key model parasite for drug and vaccine discovery.</title>
        <authorList>
            <person name="Laing R."/>
            <person name="Kikuchi T."/>
            <person name="Martinelli A."/>
            <person name="Tsai I.J."/>
            <person name="Beech R.N."/>
            <person name="Redman E."/>
            <person name="Holroyd N."/>
            <person name="Bartley D.J."/>
            <person name="Beasley H."/>
            <person name="Britton C."/>
            <person name="Curran D."/>
            <person name="Devaney E."/>
            <person name="Gilabert A."/>
            <person name="Jackson F."/>
            <person name="Hunt M."/>
            <person name="Johnston S."/>
            <person name="Kryukov I."/>
            <person name="Li K."/>
            <person name="Morrison A.A."/>
            <person name="Reid A.J."/>
            <person name="Sargison N."/>
            <person name="Saunders G."/>
            <person name="Wasmuth J.D."/>
            <person name="Wolstenholme A."/>
            <person name="Berriman M."/>
            <person name="Gilleard J.S."/>
            <person name="Cotton J.A."/>
        </authorList>
    </citation>
    <scope>NUCLEOTIDE SEQUENCE [LARGE SCALE GENOMIC DNA]</scope>
    <source>
        <strain evidence="5">ISE/inbred ISE</strain>
    </source>
</reference>
<dbReference type="CDD" id="cd00063">
    <property type="entry name" value="FN3"/>
    <property type="match status" value="2"/>
</dbReference>
<dbReference type="InterPro" id="IPR013783">
    <property type="entry name" value="Ig-like_fold"/>
</dbReference>
<dbReference type="InterPro" id="IPR050991">
    <property type="entry name" value="ECM_Regulatory_Proteins"/>
</dbReference>
<sequence length="874" mass="98030">METALGGGLCSLRSARQALITDTIPACEYTVYLSAIMPDGKRRHVTKKTIYSSPLPPILDSIETGEHEATVSYFPPKEANITFHIEYYPEGNREYANVIETKATLVRLRGLDSGTAFRIKIRSVYNGVLSPDMIESVFRTSGAAEYDYENLEETFTIRTLPPGFDLATTTATKELSESDDYLYSAEDLDDEDSSTTSTPELTAVTSVPSSLEAITSTTTIFTEDTPQQSTSTLSLSSSTTEKSSSVSTTILTSTTNAPAIETTTTGLTSTVVVTEALSKQTTTEARGDEEVDTNDDQREAHQLLSAKQMAAEFGEPSWISMSDEENMIRLNWTVPDGSLCDAVLVNYTVVTLTRPKSYSVATMDDYLLIKFFANHTLDLRVFCMLAGSVSKTWWAHRIVQLTNPQPVEGVRIISSETDEFYVSRISIDWDWPAFHNPDLYHVIISYSINGGTETEIEITESEQKPFVLDKLEPTQLYRISVRNESLELGLSSKVVQLERMTPPIISSMISPGKISSTSININFGDSDIEQGRFDYYELIFTGNNKNITQKIQVNEEKSFTFTKLIPGKTYLFTLYTIYKGIRSRPVTEAITTYPLKVNALYPVVGRDYVVLYWDIENYADSDCRFRLSYNAERVATVSVELKGASRHRFGPLMSDIYYTFTITVIMGTGKAAAESESEMITVYLPREGRSLPSLKRQGSRELTVKFENDQQMFSQLNGAIEDVAVIVSDDIDMNDDNYELKSWFDVKDEETWGSYRASPSGWNPFKKSSKEASFTIGSDDCVRRSLDDPYCNGILRANVPYKVKVRAYMDTKVAMESEWITADGEVDDDEEEDKNDRRLPCHMYLNGCPRKSGTVQNLSTTFTAVIFFLLIRVQ</sequence>
<dbReference type="InterPro" id="IPR036116">
    <property type="entry name" value="FN3_sf"/>
</dbReference>
<dbReference type="Gene3D" id="2.60.40.10">
    <property type="entry name" value="Immunoglobulins"/>
    <property type="match status" value="2"/>
</dbReference>
<dbReference type="InterPro" id="IPR003961">
    <property type="entry name" value="FN3_dom"/>
</dbReference>
<dbReference type="PROSITE" id="PS50853">
    <property type="entry name" value="FN3"/>
    <property type="match status" value="2"/>
</dbReference>
<evidence type="ECO:0000259" key="4">
    <source>
        <dbReference type="PROSITE" id="PS50853"/>
    </source>
</evidence>
<gene>
    <name evidence="5" type="ORF">HCOI_01101000</name>
</gene>
<name>W6NBY5_HAECO</name>
<evidence type="ECO:0000256" key="2">
    <source>
        <dbReference type="ARBA" id="ARBA00022737"/>
    </source>
</evidence>
<dbReference type="AlphaFoldDB" id="W6NBY5"/>
<evidence type="ECO:0000256" key="3">
    <source>
        <dbReference type="SAM" id="MobiDB-lite"/>
    </source>
</evidence>
<dbReference type="PANTHER" id="PTHR46708:SF2">
    <property type="entry name" value="FIBRONECTIN TYPE-III DOMAIN-CONTAINING PROTEIN"/>
    <property type="match status" value="1"/>
</dbReference>
<feature type="compositionally biased region" description="Polar residues" evidence="3">
    <location>
        <begin position="198"/>
        <end position="208"/>
    </location>
</feature>
<dbReference type="SUPFAM" id="SSF49265">
    <property type="entry name" value="Fibronectin type III"/>
    <property type="match status" value="2"/>
</dbReference>
<reference evidence="5" key="1">
    <citation type="submission" date="2013-03" db="EMBL/GenBank/DDBJ databases">
        <authorList>
            <person name="Aslett M."/>
        </authorList>
    </citation>
    <scope>NUCLEOTIDE SEQUENCE [LARGE SCALE GENOMIC DNA]</scope>
    <source>
        <strain evidence="5">ISE/inbred ISE</strain>
    </source>
</reference>
<dbReference type="Pfam" id="PF00041">
    <property type="entry name" value="fn3"/>
    <property type="match status" value="1"/>
</dbReference>
<evidence type="ECO:0000256" key="1">
    <source>
        <dbReference type="ARBA" id="ARBA00013064"/>
    </source>
</evidence>
<feature type="domain" description="Fibronectin type-III" evidence="4">
    <location>
        <begin position="53"/>
        <end position="143"/>
    </location>
</feature>
<accession>W6NBY5</accession>
<feature type="domain" description="Fibronectin type-III" evidence="4">
    <location>
        <begin position="406"/>
        <end position="504"/>
    </location>
</feature>
<dbReference type="PANTHER" id="PTHR46708">
    <property type="entry name" value="TENASCIN"/>
    <property type="match status" value="1"/>
</dbReference>
<dbReference type="EMBL" id="CAVP010058414">
    <property type="protein sequence ID" value="CDL94611.1"/>
    <property type="molecule type" value="Genomic_DNA"/>
</dbReference>
<dbReference type="Pfam" id="PF18861">
    <property type="entry name" value="PTP_tm"/>
    <property type="match status" value="1"/>
</dbReference>
<keyword evidence="2" id="KW-0677">Repeat</keyword>
<comment type="caution">
    <text evidence="5">The sequence shown here is derived from an EMBL/GenBank/DDBJ whole genome shotgun (WGS) entry which is preliminary data.</text>
</comment>
<organism evidence="5">
    <name type="scientific">Haemonchus contortus</name>
    <name type="common">Barber pole worm</name>
    <dbReference type="NCBI Taxonomy" id="6289"/>
    <lineage>
        <taxon>Eukaryota</taxon>
        <taxon>Metazoa</taxon>
        <taxon>Ecdysozoa</taxon>
        <taxon>Nematoda</taxon>
        <taxon>Chromadorea</taxon>
        <taxon>Rhabditida</taxon>
        <taxon>Rhabditina</taxon>
        <taxon>Rhabditomorpha</taxon>
        <taxon>Strongyloidea</taxon>
        <taxon>Trichostrongylidae</taxon>
        <taxon>Haemonchus</taxon>
    </lineage>
</organism>
<dbReference type="GO" id="GO:0004725">
    <property type="term" value="F:protein tyrosine phosphatase activity"/>
    <property type="evidence" value="ECO:0007669"/>
    <property type="project" value="UniProtKB-EC"/>
</dbReference>